<gene>
    <name evidence="1" type="ORF">LNINA_LOCUS9030</name>
</gene>
<dbReference type="EMBL" id="CAVLEF010000040">
    <property type="protein sequence ID" value="CAK1549755.1"/>
    <property type="molecule type" value="Genomic_DNA"/>
</dbReference>
<dbReference type="AlphaFoldDB" id="A0AAV1JKT6"/>
<evidence type="ECO:0000313" key="2">
    <source>
        <dbReference type="Proteomes" id="UP001497472"/>
    </source>
</evidence>
<sequence>MRAAPLTTPSIAHVKGLCANVLERADKHSAICKRGFVCTPERSADDHKQALTVQEALRLAGAFLAPDL</sequence>
<dbReference type="Proteomes" id="UP001497472">
    <property type="component" value="Unassembled WGS sequence"/>
</dbReference>
<accession>A0AAV1JKT6</accession>
<evidence type="ECO:0000313" key="1">
    <source>
        <dbReference type="EMBL" id="CAK1549755.1"/>
    </source>
</evidence>
<proteinExistence type="predicted"/>
<reference evidence="1 2" key="1">
    <citation type="submission" date="2023-11" db="EMBL/GenBank/DDBJ databases">
        <authorList>
            <person name="Okamura Y."/>
        </authorList>
    </citation>
    <scope>NUCLEOTIDE SEQUENCE [LARGE SCALE GENOMIC DNA]</scope>
</reference>
<keyword evidence="2" id="KW-1185">Reference proteome</keyword>
<comment type="caution">
    <text evidence="1">The sequence shown here is derived from an EMBL/GenBank/DDBJ whole genome shotgun (WGS) entry which is preliminary data.</text>
</comment>
<protein>
    <submittedName>
        <fullName evidence="1">Uncharacterized protein</fullName>
    </submittedName>
</protein>
<organism evidence="1 2">
    <name type="scientific">Leptosia nina</name>
    <dbReference type="NCBI Taxonomy" id="320188"/>
    <lineage>
        <taxon>Eukaryota</taxon>
        <taxon>Metazoa</taxon>
        <taxon>Ecdysozoa</taxon>
        <taxon>Arthropoda</taxon>
        <taxon>Hexapoda</taxon>
        <taxon>Insecta</taxon>
        <taxon>Pterygota</taxon>
        <taxon>Neoptera</taxon>
        <taxon>Endopterygota</taxon>
        <taxon>Lepidoptera</taxon>
        <taxon>Glossata</taxon>
        <taxon>Ditrysia</taxon>
        <taxon>Papilionoidea</taxon>
        <taxon>Pieridae</taxon>
        <taxon>Pierinae</taxon>
        <taxon>Leptosia</taxon>
    </lineage>
</organism>
<name>A0AAV1JKT6_9NEOP</name>